<dbReference type="AlphaFoldDB" id="A0A0L0VMB1"/>
<dbReference type="EMBL" id="AJIL01000039">
    <property type="protein sequence ID" value="KNF00145.1"/>
    <property type="molecule type" value="Genomic_DNA"/>
</dbReference>
<name>A0A0L0VMB1_9BASI</name>
<feature type="compositionally biased region" description="Acidic residues" evidence="1">
    <location>
        <begin position="293"/>
        <end position="304"/>
    </location>
</feature>
<dbReference type="OrthoDB" id="2506388at2759"/>
<dbReference type="Proteomes" id="UP000054564">
    <property type="component" value="Unassembled WGS sequence"/>
</dbReference>
<reference evidence="3" key="1">
    <citation type="submission" date="2014-03" db="EMBL/GenBank/DDBJ databases">
        <title>The Genome Sequence of Puccinia striiformis f. sp. tritici PST-78.</title>
        <authorList>
            <consortium name="The Broad Institute Genome Sequencing Platform"/>
            <person name="Cuomo C."/>
            <person name="Hulbert S."/>
            <person name="Chen X."/>
            <person name="Walker B."/>
            <person name="Young S.K."/>
            <person name="Zeng Q."/>
            <person name="Gargeya S."/>
            <person name="Fitzgerald M."/>
            <person name="Haas B."/>
            <person name="Abouelleil A."/>
            <person name="Alvarado L."/>
            <person name="Arachchi H.M."/>
            <person name="Berlin A.M."/>
            <person name="Chapman S.B."/>
            <person name="Goldberg J."/>
            <person name="Griggs A."/>
            <person name="Gujja S."/>
            <person name="Hansen M."/>
            <person name="Howarth C."/>
            <person name="Imamovic A."/>
            <person name="Larimer J."/>
            <person name="McCowan C."/>
            <person name="Montmayeur A."/>
            <person name="Murphy C."/>
            <person name="Neiman D."/>
            <person name="Pearson M."/>
            <person name="Priest M."/>
            <person name="Roberts A."/>
            <person name="Saif S."/>
            <person name="Shea T."/>
            <person name="Sisk P."/>
            <person name="Sykes S."/>
            <person name="Wortman J."/>
            <person name="Nusbaum C."/>
            <person name="Birren B."/>
        </authorList>
    </citation>
    <scope>NUCLEOTIDE SEQUENCE [LARGE SCALE GENOMIC DNA]</scope>
    <source>
        <strain evidence="3">race PST-78</strain>
    </source>
</reference>
<evidence type="ECO:0000313" key="2">
    <source>
        <dbReference type="EMBL" id="KNF00145.1"/>
    </source>
</evidence>
<feature type="compositionally biased region" description="Acidic residues" evidence="1">
    <location>
        <begin position="325"/>
        <end position="378"/>
    </location>
</feature>
<keyword evidence="3" id="KW-1185">Reference proteome</keyword>
<evidence type="ECO:0000256" key="1">
    <source>
        <dbReference type="SAM" id="MobiDB-lite"/>
    </source>
</evidence>
<gene>
    <name evidence="2" type="ORF">PSTG_06555</name>
</gene>
<dbReference type="STRING" id="1165861.A0A0L0VMB1"/>
<organism evidence="2 3">
    <name type="scientific">Puccinia striiformis f. sp. tritici PST-78</name>
    <dbReference type="NCBI Taxonomy" id="1165861"/>
    <lineage>
        <taxon>Eukaryota</taxon>
        <taxon>Fungi</taxon>
        <taxon>Dikarya</taxon>
        <taxon>Basidiomycota</taxon>
        <taxon>Pucciniomycotina</taxon>
        <taxon>Pucciniomycetes</taxon>
        <taxon>Pucciniales</taxon>
        <taxon>Pucciniaceae</taxon>
        <taxon>Puccinia</taxon>
    </lineage>
</organism>
<feature type="compositionally biased region" description="Basic and acidic residues" evidence="1">
    <location>
        <begin position="379"/>
        <end position="394"/>
    </location>
</feature>
<protein>
    <submittedName>
        <fullName evidence="2">Uncharacterized protein</fullName>
    </submittedName>
</protein>
<sequence length="412" mass="46644">MGSIRYGRSVIHLGANNVRYVQGLMVRLGLRAWCPNLEEDAASLYNAAHRIAAITSFQELVAGQAYTYMNVNPRMASQTSLLIQAYNHFVHYVLNLKYQKEKRQVGSNAQDASHKRNSKNRERLRDARKDFAIINKFPKRYVDVLSHIGAHSDDEFDADRNIFKIKTLTYRSKNAGKFIRALDIVMKIAAQQDPSSNRKRRVRQLPRQPVISTFTTAPKGVAIDFYDPTWYHNLVPAQQKTIPNSQAVAFLPDASQSLQPKKQRHPDEKLTDSSFTRKYWDILVEPYGLLGEDSSDDSESEEEAQQGGKKNSANDSNDEGHNLDDESPDVSSDEYFEEGDAGDLYDAFLDGDDEEDDEDDEEEYDGQTDNNEDTEEEFDDHRLNSEDVPMKDPKCGVSAGLLAAMEAEEEGL</sequence>
<feature type="region of interest" description="Disordered" evidence="1">
    <location>
        <begin position="290"/>
        <end position="395"/>
    </location>
</feature>
<accession>A0A0L0VMB1</accession>
<comment type="caution">
    <text evidence="2">The sequence shown here is derived from an EMBL/GenBank/DDBJ whole genome shotgun (WGS) entry which is preliminary data.</text>
</comment>
<proteinExistence type="predicted"/>
<evidence type="ECO:0000313" key="3">
    <source>
        <dbReference type="Proteomes" id="UP000054564"/>
    </source>
</evidence>